<comment type="caution">
    <text evidence="1">The sequence shown here is derived from an EMBL/GenBank/DDBJ whole genome shotgun (WGS) entry which is preliminary data.</text>
</comment>
<reference evidence="1 2" key="1">
    <citation type="submission" date="2019-11" db="EMBL/GenBank/DDBJ databases">
        <title>Paenibacillus monticola sp. nov., a novel PGPR strain isolated from mountain sample in China.</title>
        <authorList>
            <person name="Zhao Q."/>
            <person name="Li H.-P."/>
            <person name="Zhang J.-L."/>
        </authorList>
    </citation>
    <scope>NUCLEOTIDE SEQUENCE [LARGE SCALE GENOMIC DNA]</scope>
    <source>
        <strain evidence="1 2">LC-T2</strain>
    </source>
</reference>
<dbReference type="EMBL" id="WJXB01000007">
    <property type="protein sequence ID" value="MRN55172.1"/>
    <property type="molecule type" value="Genomic_DNA"/>
</dbReference>
<organism evidence="1 2">
    <name type="scientific">Paenibacillus monticola</name>
    <dbReference type="NCBI Taxonomy" id="2666075"/>
    <lineage>
        <taxon>Bacteria</taxon>
        <taxon>Bacillati</taxon>
        <taxon>Bacillota</taxon>
        <taxon>Bacilli</taxon>
        <taxon>Bacillales</taxon>
        <taxon>Paenibacillaceae</taxon>
        <taxon>Paenibacillus</taxon>
    </lineage>
</organism>
<evidence type="ECO:0000313" key="2">
    <source>
        <dbReference type="Proteomes" id="UP000463051"/>
    </source>
</evidence>
<accession>A0A7X2H7Y3</accession>
<evidence type="ECO:0000313" key="1">
    <source>
        <dbReference type="EMBL" id="MRN55172.1"/>
    </source>
</evidence>
<dbReference type="Proteomes" id="UP000463051">
    <property type="component" value="Unassembled WGS sequence"/>
</dbReference>
<evidence type="ECO:0008006" key="3">
    <source>
        <dbReference type="Google" id="ProtNLM"/>
    </source>
</evidence>
<protein>
    <recommendedName>
        <fullName evidence="3">Alpha/beta hydrolase</fullName>
    </recommendedName>
</protein>
<keyword evidence="2" id="KW-1185">Reference proteome</keyword>
<name>A0A7X2H7Y3_9BACL</name>
<dbReference type="AlphaFoldDB" id="A0A7X2H7Y3"/>
<proteinExistence type="predicted"/>
<gene>
    <name evidence="1" type="ORF">GJB61_19510</name>
</gene>
<sequence>MPVALFVGRNAVAKIPSDISEETLKIYKESIPELNVIEFQYSGHMIPDEEQQKYIEEVGLFLQKLI</sequence>